<dbReference type="GO" id="GO:0005524">
    <property type="term" value="F:ATP binding"/>
    <property type="evidence" value="ECO:0007669"/>
    <property type="project" value="UniProtKB-KW"/>
</dbReference>
<dbReference type="PANTHER" id="PTHR22594:SF34">
    <property type="entry name" value="ASPARAGINE--TRNA LIGASE, MITOCHONDRIAL-RELATED"/>
    <property type="match status" value="1"/>
</dbReference>
<evidence type="ECO:0000256" key="2">
    <source>
        <dbReference type="ARBA" id="ARBA00022741"/>
    </source>
</evidence>
<dbReference type="InterPro" id="IPR004364">
    <property type="entry name" value="Aa-tRNA-synt_II"/>
</dbReference>
<organism evidence="8">
    <name type="scientific">Schistocephalus solidus</name>
    <name type="common">Tapeworm</name>
    <dbReference type="NCBI Taxonomy" id="70667"/>
    <lineage>
        <taxon>Eukaryota</taxon>
        <taxon>Metazoa</taxon>
        <taxon>Spiralia</taxon>
        <taxon>Lophotrochozoa</taxon>
        <taxon>Platyhelminthes</taxon>
        <taxon>Cestoda</taxon>
        <taxon>Eucestoda</taxon>
        <taxon>Diphyllobothriidea</taxon>
        <taxon>Diphyllobothriidae</taxon>
        <taxon>Schistocephalus</taxon>
    </lineage>
</organism>
<dbReference type="SUPFAM" id="SSF55681">
    <property type="entry name" value="Class II aaRS and biotin synthetases"/>
    <property type="match status" value="1"/>
</dbReference>
<dbReference type="InterPro" id="IPR045864">
    <property type="entry name" value="aa-tRNA-synth_II/BPL/LPL"/>
</dbReference>
<dbReference type="InterPro" id="IPR012340">
    <property type="entry name" value="NA-bd_OB-fold"/>
</dbReference>
<dbReference type="AlphaFoldDB" id="A0A0X3Q5H4"/>
<proteinExistence type="predicted"/>
<dbReference type="SUPFAM" id="SSF50249">
    <property type="entry name" value="Nucleic acid-binding proteins"/>
    <property type="match status" value="1"/>
</dbReference>
<keyword evidence="1 8" id="KW-0436">Ligase</keyword>
<gene>
    <name evidence="8" type="primary">SYN</name>
    <name evidence="8" type="ORF">TR151230</name>
</gene>
<dbReference type="Pfam" id="PF00152">
    <property type="entry name" value="tRNA-synt_2"/>
    <property type="match status" value="1"/>
</dbReference>
<evidence type="ECO:0000256" key="4">
    <source>
        <dbReference type="ARBA" id="ARBA00022917"/>
    </source>
</evidence>
<dbReference type="EMBL" id="GEEE01004535">
    <property type="protein sequence ID" value="JAP58690.1"/>
    <property type="molecule type" value="Transcribed_RNA"/>
</dbReference>
<keyword evidence="2" id="KW-0547">Nucleotide-binding</keyword>
<keyword evidence="5" id="KW-0030">Aminoacyl-tRNA synthetase</keyword>
<dbReference type="InterPro" id="IPR004365">
    <property type="entry name" value="NA-bd_OB_tRNA"/>
</dbReference>
<evidence type="ECO:0000313" key="8">
    <source>
        <dbReference type="EMBL" id="JAP58690.1"/>
    </source>
</evidence>
<dbReference type="PRINTS" id="PR01042">
    <property type="entry name" value="TRNASYNTHASP"/>
</dbReference>
<dbReference type="GO" id="GO:0006421">
    <property type="term" value="P:asparaginyl-tRNA aminoacylation"/>
    <property type="evidence" value="ECO:0007669"/>
    <property type="project" value="TreeGrafter"/>
</dbReference>
<name>A0A0X3Q5H4_SCHSO</name>
<evidence type="ECO:0000256" key="1">
    <source>
        <dbReference type="ARBA" id="ARBA00022598"/>
    </source>
</evidence>
<evidence type="ECO:0000256" key="3">
    <source>
        <dbReference type="ARBA" id="ARBA00022840"/>
    </source>
</evidence>
<dbReference type="InterPro" id="IPR002312">
    <property type="entry name" value="Asp/Asn-tRNA-synth_IIb"/>
</dbReference>
<reference evidence="8" key="1">
    <citation type="submission" date="2016-01" db="EMBL/GenBank/DDBJ databases">
        <title>Reference transcriptome for the parasite Schistocephalus solidus: insights into the molecular evolution of parasitism.</title>
        <authorList>
            <person name="Hebert F.O."/>
            <person name="Grambauer S."/>
            <person name="Barber I."/>
            <person name="Landry C.R."/>
            <person name="Aubin-Horth N."/>
        </authorList>
    </citation>
    <scope>NUCLEOTIDE SEQUENCE</scope>
</reference>
<accession>A0A0X3Q5H4</accession>
<keyword evidence="4" id="KW-0648">Protein biosynthesis</keyword>
<keyword evidence="3" id="KW-0067">ATP-binding</keyword>
<feature type="domain" description="Aminoacyl-transfer RNA synthetases class-II family profile" evidence="7">
    <location>
        <begin position="192"/>
        <end position="525"/>
    </location>
</feature>
<evidence type="ECO:0000256" key="5">
    <source>
        <dbReference type="ARBA" id="ARBA00023146"/>
    </source>
</evidence>
<sequence>MVLYRNIIPFLGRSIFGRLLSSSVTTDPFSNCHTNVSNETVNALTEVQTVAWVRSIRKHKTRTFLDVNDGSSPRNLQVVCPSDAMPEHVAVGSAVSVRGRLVLRPLRRRHQQQEDEEERKPGEDETPEFTSELVADVIRNLSGQPSAEIGSTTDADHSLLGAMSASRPKLGLLRSDRGLAWRHRVPEMAALLRLRAACKSIVHRVMQERAYLEVDTPILTRTDCEGAGETFLIQSTKPTLSATPDGSGELHSEENTDVHLTVSAQLHLEALALGMGRVYSLSPTFRAEPSHSRFHLAEFLMLEAESVLLDSSAALCTEMETIVASIVSSFLEKLDSRASDLPKDLHLVLSYLSESLNSSIAEHTAKLRRMLLQPFAKVTFTEATNYLQKAGRFRSSDGGLSKEEEQKICHWVGDRPVFVTDFPASMKPFYCASSSTAKESPACVQAVDLLVPDIGELIGGSVRETDHSTLAAKMLRQGLNPQSPSMAWYLGLRGHGGAPHAGFGLGFDRLLLWILGVYNIRDTVPFPRELEKIYM</sequence>
<dbReference type="GO" id="GO:0005739">
    <property type="term" value="C:mitochondrion"/>
    <property type="evidence" value="ECO:0007669"/>
    <property type="project" value="TreeGrafter"/>
</dbReference>
<dbReference type="InterPro" id="IPR006195">
    <property type="entry name" value="aa-tRNA-synth_II"/>
</dbReference>
<evidence type="ECO:0000256" key="6">
    <source>
        <dbReference type="SAM" id="MobiDB-lite"/>
    </source>
</evidence>
<dbReference type="Gene3D" id="3.30.930.10">
    <property type="entry name" value="Bira Bifunctional Protein, Domain 2"/>
    <property type="match status" value="1"/>
</dbReference>
<dbReference type="GO" id="GO:0004816">
    <property type="term" value="F:asparagine-tRNA ligase activity"/>
    <property type="evidence" value="ECO:0007669"/>
    <property type="project" value="TreeGrafter"/>
</dbReference>
<protein>
    <submittedName>
        <fullName evidence="8">Asparagine--tRNA ligase</fullName>
    </submittedName>
</protein>
<dbReference type="GO" id="GO:0003676">
    <property type="term" value="F:nucleic acid binding"/>
    <property type="evidence" value="ECO:0007669"/>
    <property type="project" value="InterPro"/>
</dbReference>
<dbReference type="Pfam" id="PF01336">
    <property type="entry name" value="tRNA_anti-codon"/>
    <property type="match status" value="1"/>
</dbReference>
<dbReference type="Gene3D" id="2.40.50.140">
    <property type="entry name" value="Nucleic acid-binding proteins"/>
    <property type="match status" value="1"/>
</dbReference>
<dbReference type="PROSITE" id="PS50862">
    <property type="entry name" value="AA_TRNA_LIGASE_II"/>
    <property type="match status" value="1"/>
</dbReference>
<dbReference type="PANTHER" id="PTHR22594">
    <property type="entry name" value="ASPARTYL/LYSYL-TRNA SYNTHETASE"/>
    <property type="match status" value="1"/>
</dbReference>
<evidence type="ECO:0000259" key="7">
    <source>
        <dbReference type="PROSITE" id="PS50862"/>
    </source>
</evidence>
<feature type="region of interest" description="Disordered" evidence="6">
    <location>
        <begin position="106"/>
        <end position="129"/>
    </location>
</feature>